<evidence type="ECO:0000313" key="3">
    <source>
        <dbReference type="Proteomes" id="UP000295438"/>
    </source>
</evidence>
<accession>A0A4R5UVZ7</accession>
<feature type="chain" id="PRO_5020772120" evidence="1">
    <location>
        <begin position="20"/>
        <end position="549"/>
    </location>
</feature>
<dbReference type="AlphaFoldDB" id="A0A4R5UVZ7"/>
<gene>
    <name evidence="2" type="ORF">E1898_12395</name>
</gene>
<dbReference type="SUPFAM" id="SSF75011">
    <property type="entry name" value="3-carboxy-cis,cis-mucoante lactonizing enzyme"/>
    <property type="match status" value="1"/>
</dbReference>
<protein>
    <submittedName>
        <fullName evidence="2">Uncharacterized protein</fullName>
    </submittedName>
</protein>
<reference evidence="2 3" key="1">
    <citation type="submission" date="2019-03" db="EMBL/GenBank/DDBJ databases">
        <title>Algoriphagus aquimaris sp. nov., isolated form marine sediment in Pohang, Korea.</title>
        <authorList>
            <person name="Kim J."/>
            <person name="Yoon S.-H."/>
            <person name="Lee S.-S."/>
        </authorList>
    </citation>
    <scope>NUCLEOTIDE SEQUENCE [LARGE SCALE GENOMIC DNA]</scope>
    <source>
        <strain evidence="2 3">F21</strain>
    </source>
</reference>
<name>A0A4R5UVZ7_9BACT</name>
<keyword evidence="3" id="KW-1185">Reference proteome</keyword>
<evidence type="ECO:0000313" key="2">
    <source>
        <dbReference type="EMBL" id="TDK43402.1"/>
    </source>
</evidence>
<feature type="signal peptide" evidence="1">
    <location>
        <begin position="1"/>
        <end position="19"/>
    </location>
</feature>
<organism evidence="2 3">
    <name type="scientific">Algoriphagus formosus</name>
    <dbReference type="NCBI Taxonomy" id="2007308"/>
    <lineage>
        <taxon>Bacteria</taxon>
        <taxon>Pseudomonadati</taxon>
        <taxon>Bacteroidota</taxon>
        <taxon>Cytophagia</taxon>
        <taxon>Cytophagales</taxon>
        <taxon>Cyclobacteriaceae</taxon>
        <taxon>Algoriphagus</taxon>
    </lineage>
</organism>
<evidence type="ECO:0000256" key="1">
    <source>
        <dbReference type="SAM" id="SignalP"/>
    </source>
</evidence>
<dbReference type="EMBL" id="SMUW01000035">
    <property type="protein sequence ID" value="TDK43402.1"/>
    <property type="molecule type" value="Genomic_DNA"/>
</dbReference>
<comment type="caution">
    <text evidence="2">The sequence shown here is derived from an EMBL/GenBank/DDBJ whole genome shotgun (WGS) entry which is preliminary data.</text>
</comment>
<dbReference type="RefSeq" id="WP_133391105.1">
    <property type="nucleotide sequence ID" value="NZ_SMUW01000035.1"/>
</dbReference>
<proteinExistence type="predicted"/>
<dbReference type="PROSITE" id="PS51257">
    <property type="entry name" value="PROKAR_LIPOPROTEIN"/>
    <property type="match status" value="1"/>
</dbReference>
<dbReference type="Proteomes" id="UP000295438">
    <property type="component" value="Unassembled WGS sequence"/>
</dbReference>
<keyword evidence="1" id="KW-0732">Signal</keyword>
<sequence length="549" mass="58485">MKRYLFPLILLAVASISSCQNDKEEPNPNNELPYGLNSDPSILAARVDISQAGTVFPLLQSNLPSSRVQQVDFNLELLSEVKPPQLEEQSLRAANVRITGDLLAIAYNFEGSTYLGGIDIVNISEPNSPRLVTQVLFEDGSVSDAFIDGDHLYFAGALDIDQTSGLSSPAIVGKIQLNDASQATDSYSQIDLPSFVGTYSEKGFDRYLATSGNSGGGLTILDQSFERIGFIDLPNARSVAIGDTTAAVLQGEPGRIAVLDNNLTLINQFSIAGAGNPEAKGQVDYFNSFLAVAGGPDGVLIYNPIEGELITTLEMSPIEGVADSDIVANGLVADGSSLFMANGAAGLYVADLIGNELGILGTFNINASANGVAVSNDLVVIANGTAGTRILKLTKSKPVQEGEIFNVDFSTTTRDELAVKGWVFQSFSQRDNELRGGRYGGPDRANLLNPSASQKNQVKIPAAQLISVSELKISIRREQPTEVYVWLQKKDGTIEDLGLTRLADNNSVQDLVFDLKNAENLDYVVVGAVPAAGGYGRVYLSKISLSGKY</sequence>